<evidence type="ECO:0000313" key="3">
    <source>
        <dbReference type="RefSeq" id="XP_033721463.1"/>
    </source>
</evidence>
<dbReference type="InParanoid" id="A0A6J3S3Q0"/>
<name>A0A6J3S3Q0_TURTR</name>
<feature type="compositionally biased region" description="Gly residues" evidence="1">
    <location>
        <begin position="38"/>
        <end position="54"/>
    </location>
</feature>
<feature type="region of interest" description="Disordered" evidence="1">
    <location>
        <begin position="177"/>
        <end position="210"/>
    </location>
</feature>
<gene>
    <name evidence="3" type="primary">LOC117313987</name>
</gene>
<proteinExistence type="predicted"/>
<dbReference type="GeneID" id="117313987"/>
<dbReference type="Proteomes" id="UP000245320">
    <property type="component" value="Chromosome 1"/>
</dbReference>
<dbReference type="RefSeq" id="XP_033721463.1">
    <property type="nucleotide sequence ID" value="XM_033865572.1"/>
</dbReference>
<evidence type="ECO:0000313" key="2">
    <source>
        <dbReference type="Proteomes" id="UP000245320"/>
    </source>
</evidence>
<reference evidence="3" key="1">
    <citation type="submission" date="2025-08" db="UniProtKB">
        <authorList>
            <consortium name="RefSeq"/>
        </authorList>
    </citation>
    <scope>IDENTIFICATION</scope>
    <source>
        <tissue evidence="3">Spleen</tissue>
    </source>
</reference>
<feature type="region of interest" description="Disordered" evidence="1">
    <location>
        <begin position="16"/>
        <end position="75"/>
    </location>
</feature>
<keyword evidence="2" id="KW-1185">Reference proteome</keyword>
<accession>A0A6J3S3Q0</accession>
<evidence type="ECO:0000256" key="1">
    <source>
        <dbReference type="SAM" id="MobiDB-lite"/>
    </source>
</evidence>
<sequence length="210" mass="22143">MEAFWRDSNSECRVLSVEPIAPGRQRGGEGTGWRNEAGGAGRGAGRGRAGGAGGRGRRHGTGRGRWAGPAAARTRRLQVRGRTVEVSLPRRRRGCNPLGLRSPCASPRVLPGEVPARRGQAQCCISFRLPAICLPSLKRPGLTATKQPHQSGVISLKMCLIPDKLLGVYAEGRDSCSREAGWSSGSGVMPSPPGVQEPDLGAFHPAAPLD</sequence>
<dbReference type="AlphaFoldDB" id="A0A6J3S3Q0"/>
<organism evidence="2 3">
    <name type="scientific">Tursiops truncatus</name>
    <name type="common">Atlantic bottle-nosed dolphin</name>
    <name type="synonym">Delphinus truncatus</name>
    <dbReference type="NCBI Taxonomy" id="9739"/>
    <lineage>
        <taxon>Eukaryota</taxon>
        <taxon>Metazoa</taxon>
        <taxon>Chordata</taxon>
        <taxon>Craniata</taxon>
        <taxon>Vertebrata</taxon>
        <taxon>Euteleostomi</taxon>
        <taxon>Mammalia</taxon>
        <taxon>Eutheria</taxon>
        <taxon>Laurasiatheria</taxon>
        <taxon>Artiodactyla</taxon>
        <taxon>Whippomorpha</taxon>
        <taxon>Cetacea</taxon>
        <taxon>Odontoceti</taxon>
        <taxon>Delphinidae</taxon>
        <taxon>Tursiops</taxon>
    </lineage>
</organism>
<protein>
    <submittedName>
        <fullName evidence="3">Uncharacterized protein LOC117313987</fullName>
    </submittedName>
</protein>